<name>A0ACC0VTN8_9STRA</name>
<proteinExistence type="predicted"/>
<dbReference type="Proteomes" id="UP001163321">
    <property type="component" value="Chromosome 6"/>
</dbReference>
<accession>A0ACC0VTN8</accession>
<protein>
    <submittedName>
        <fullName evidence="1">Uncharacterized protein</fullName>
    </submittedName>
</protein>
<sequence length="192" mass="21509">MWSSALLLLALPGWAPARADALDRVTQCTTRGFDADALDCRLCDALSTFLTSSTSQDQAKRDAVDRIGHECQDCCSDFSKVLEAEGRRYAKAVLAVSPYRLKWYPKVAHFVEKQAAQFHRLQVHETSTRVPMLQFYDDGGNKVEEISVAYWDETSIAEFIGKKLVVETDVGKKEEGDGDDQVLEMEVEADRP</sequence>
<comment type="caution">
    <text evidence="1">The sequence shown here is derived from an EMBL/GenBank/DDBJ whole genome shotgun (WGS) entry which is preliminary data.</text>
</comment>
<reference evidence="1 2" key="1">
    <citation type="journal article" date="2022" name="bioRxiv">
        <title>The genome of the oomycete Peronosclerospora sorghi, a cosmopolitan pathogen of maize and sorghum, is inflated with dispersed pseudogenes.</title>
        <authorList>
            <person name="Fletcher K."/>
            <person name="Martin F."/>
            <person name="Isakeit T."/>
            <person name="Cavanaugh K."/>
            <person name="Magill C."/>
            <person name="Michelmore R."/>
        </authorList>
    </citation>
    <scope>NUCLEOTIDE SEQUENCE [LARGE SCALE GENOMIC DNA]</scope>
    <source>
        <strain evidence="1">P6</strain>
    </source>
</reference>
<organism evidence="1 2">
    <name type="scientific">Peronosclerospora sorghi</name>
    <dbReference type="NCBI Taxonomy" id="230839"/>
    <lineage>
        <taxon>Eukaryota</taxon>
        <taxon>Sar</taxon>
        <taxon>Stramenopiles</taxon>
        <taxon>Oomycota</taxon>
        <taxon>Peronosporomycetes</taxon>
        <taxon>Peronosporales</taxon>
        <taxon>Peronosporaceae</taxon>
        <taxon>Peronosclerospora</taxon>
    </lineage>
</organism>
<keyword evidence="2" id="KW-1185">Reference proteome</keyword>
<dbReference type="EMBL" id="CM047585">
    <property type="protein sequence ID" value="KAI9909910.1"/>
    <property type="molecule type" value="Genomic_DNA"/>
</dbReference>
<evidence type="ECO:0000313" key="1">
    <source>
        <dbReference type="EMBL" id="KAI9909910.1"/>
    </source>
</evidence>
<gene>
    <name evidence="1" type="ORF">PsorP6_010484</name>
</gene>
<evidence type="ECO:0000313" key="2">
    <source>
        <dbReference type="Proteomes" id="UP001163321"/>
    </source>
</evidence>